<evidence type="ECO:0000256" key="1">
    <source>
        <dbReference type="ARBA" id="ARBA00022722"/>
    </source>
</evidence>
<organism evidence="5">
    <name type="scientific">Bionectria ochroleuca</name>
    <name type="common">Gliocladium roseum</name>
    <dbReference type="NCBI Taxonomy" id="29856"/>
    <lineage>
        <taxon>Eukaryota</taxon>
        <taxon>Fungi</taxon>
        <taxon>Dikarya</taxon>
        <taxon>Ascomycota</taxon>
        <taxon>Pezizomycotina</taxon>
        <taxon>Sordariomycetes</taxon>
        <taxon>Hypocreomycetidae</taxon>
        <taxon>Hypocreales</taxon>
        <taxon>Bionectriaceae</taxon>
        <taxon>Clonostachys</taxon>
    </lineage>
</organism>
<proteinExistence type="predicted"/>
<feature type="compositionally biased region" description="Basic and acidic residues" evidence="3">
    <location>
        <begin position="464"/>
        <end position="480"/>
    </location>
</feature>
<dbReference type="GO" id="GO:0005634">
    <property type="term" value="C:nucleus"/>
    <property type="evidence" value="ECO:0007669"/>
    <property type="project" value="TreeGrafter"/>
</dbReference>
<dbReference type="GO" id="GO:0006139">
    <property type="term" value="P:nucleobase-containing compound metabolic process"/>
    <property type="evidence" value="ECO:0007669"/>
    <property type="project" value="InterPro"/>
</dbReference>
<dbReference type="InterPro" id="IPR002562">
    <property type="entry name" value="3'-5'_exonuclease_dom"/>
</dbReference>
<dbReference type="SUPFAM" id="SSF53098">
    <property type="entry name" value="Ribonuclease H-like"/>
    <property type="match status" value="1"/>
</dbReference>
<dbReference type="GO" id="GO:0003676">
    <property type="term" value="F:nucleic acid binding"/>
    <property type="evidence" value="ECO:0007669"/>
    <property type="project" value="InterPro"/>
</dbReference>
<dbReference type="InterPro" id="IPR012337">
    <property type="entry name" value="RNaseH-like_sf"/>
</dbReference>
<dbReference type="GO" id="GO:0005737">
    <property type="term" value="C:cytoplasm"/>
    <property type="evidence" value="ECO:0007669"/>
    <property type="project" value="TreeGrafter"/>
</dbReference>
<evidence type="ECO:0000256" key="2">
    <source>
        <dbReference type="ARBA" id="ARBA00022801"/>
    </source>
</evidence>
<dbReference type="SMART" id="SM00474">
    <property type="entry name" value="35EXOc"/>
    <property type="match status" value="1"/>
</dbReference>
<keyword evidence="2" id="KW-0378">Hydrolase</keyword>
<dbReference type="Pfam" id="PF01612">
    <property type="entry name" value="DNA_pol_A_exo1"/>
    <property type="match status" value="1"/>
</dbReference>
<evidence type="ECO:0000259" key="4">
    <source>
        <dbReference type="SMART" id="SM00474"/>
    </source>
</evidence>
<feature type="region of interest" description="Disordered" evidence="3">
    <location>
        <begin position="429"/>
        <end position="507"/>
    </location>
</feature>
<protein>
    <recommendedName>
        <fullName evidence="4">3'-5' exonuclease domain-containing protein</fullName>
    </recommendedName>
</protein>
<dbReference type="GO" id="GO:0008408">
    <property type="term" value="F:3'-5' exonuclease activity"/>
    <property type="evidence" value="ECO:0007669"/>
    <property type="project" value="InterPro"/>
</dbReference>
<reference evidence="5" key="1">
    <citation type="submission" date="2015-01" db="EMBL/GenBank/DDBJ databases">
        <authorList>
            <person name="Durling Mikael"/>
        </authorList>
    </citation>
    <scope>NUCLEOTIDE SEQUENCE</scope>
</reference>
<dbReference type="EMBL" id="CDPU01000037">
    <property type="protein sequence ID" value="CEO53729.1"/>
    <property type="molecule type" value="Genomic_DNA"/>
</dbReference>
<keyword evidence="1" id="KW-0540">Nuclease</keyword>
<evidence type="ECO:0000313" key="5">
    <source>
        <dbReference type="EMBL" id="CEO53729.1"/>
    </source>
</evidence>
<dbReference type="CDD" id="cd06141">
    <property type="entry name" value="WRN_exo"/>
    <property type="match status" value="1"/>
</dbReference>
<accession>A0A0B7K9D3</accession>
<feature type="domain" description="3'-5' exonuclease" evidence="4">
    <location>
        <begin position="213"/>
        <end position="401"/>
    </location>
</feature>
<dbReference type="AlphaFoldDB" id="A0A0B7K9D3"/>
<name>A0A0B7K9D3_BIOOC</name>
<dbReference type="InterPro" id="IPR036397">
    <property type="entry name" value="RNaseH_sf"/>
</dbReference>
<gene>
    <name evidence="5" type="ORF">BN869_000009787_1</name>
</gene>
<dbReference type="Gene3D" id="3.30.420.10">
    <property type="entry name" value="Ribonuclease H-like superfamily/Ribonuclease H"/>
    <property type="match status" value="1"/>
</dbReference>
<dbReference type="InterPro" id="IPR051132">
    <property type="entry name" value="3-5_Exonuclease_domain"/>
</dbReference>
<dbReference type="PANTHER" id="PTHR13620:SF104">
    <property type="entry name" value="EXONUCLEASE 3'-5' DOMAIN-CONTAINING PROTEIN 2"/>
    <property type="match status" value="1"/>
</dbReference>
<sequence>MVACRTVGASFAPAMSIGYGGLCAPTMRYSSLSHPSHYLQKYLNRTLRYKMNRHLWNPNVGIRFSSGPETKAPLYPILNVSRYVENLTITDEDLAIKFEGNNKHGDTSDSAPGSEIASPLLSLEPIEHDAHSPLPVVDGEPQAVEDAAPAKTFGPPSTSLPYKISPDLFYKARDAKEGSPESFWSHTMYNMTKDDGIKNDGTSDGGTKVNVKVHYCRSKQTMETTCQSYFLGESLLGFDMEWQAWATKTAGVRSNVALIQLASESHIGLFHVALFPKEDFVAPTFRKIMGDPNISKAGVNIRGDCTRLKKFLGVETRGIFELSHLYKVVKYSQELHPPKLNKTVVSMATQVGEFLRLPIFKGDNVRSSDWSVALKERQIKYAASDAYAAVQLYHVMEEQRLQLDPVPPRPHHAELELPLQLATKVDEVEQEEVNVSTSDGVESEAKATPSTSEPAEPGQEDEERSLAGEAVKKLEEEHVPKSVGTNDASVQSNLAPPTPKRSPPVKQIDSRIQAAESRLNQYRRSKRTAVQVGPSFLRAYYIWYDNESLNPEKIAQIMRDPPLKLNTVTGYILGAVATERLPFSRERMSKEIISTLPPAVLGLAKYRRVVDACKTDPSD</sequence>
<feature type="compositionally biased region" description="Polar residues" evidence="3">
    <location>
        <begin position="483"/>
        <end position="495"/>
    </location>
</feature>
<evidence type="ECO:0000256" key="3">
    <source>
        <dbReference type="SAM" id="MobiDB-lite"/>
    </source>
</evidence>
<dbReference type="FunFam" id="3.30.420.10:FF:000100">
    <property type="entry name" value="3'-5' exonuclease/helicase (Wrn), putative"/>
    <property type="match status" value="1"/>
</dbReference>
<dbReference type="PANTHER" id="PTHR13620">
    <property type="entry name" value="3-5 EXONUCLEASE"/>
    <property type="match status" value="1"/>
</dbReference>